<comment type="caution">
    <text evidence="3">The sequence shown here is derived from an EMBL/GenBank/DDBJ whole genome shotgun (WGS) entry which is preliminary data.</text>
</comment>
<dbReference type="Pfam" id="PF00069">
    <property type="entry name" value="Pkinase"/>
    <property type="match status" value="1"/>
</dbReference>
<evidence type="ECO:0000313" key="4">
    <source>
        <dbReference type="Proteomes" id="UP000467841"/>
    </source>
</evidence>
<dbReference type="InterPro" id="IPR016024">
    <property type="entry name" value="ARM-type_fold"/>
</dbReference>
<dbReference type="Proteomes" id="UP000467841">
    <property type="component" value="Unassembled WGS sequence"/>
</dbReference>
<dbReference type="Gene3D" id="1.25.10.10">
    <property type="entry name" value="Leucine-rich Repeat Variant"/>
    <property type="match status" value="1"/>
</dbReference>
<dbReference type="Gene3D" id="3.30.200.20">
    <property type="entry name" value="Phosphorylase Kinase, domain 1"/>
    <property type="match status" value="1"/>
</dbReference>
<feature type="compositionally biased region" description="Polar residues" evidence="1">
    <location>
        <begin position="769"/>
        <end position="790"/>
    </location>
</feature>
<feature type="compositionally biased region" description="Polar residues" evidence="1">
    <location>
        <begin position="896"/>
        <end position="909"/>
    </location>
</feature>
<feature type="region of interest" description="Disordered" evidence="1">
    <location>
        <begin position="622"/>
        <end position="790"/>
    </location>
</feature>
<feature type="compositionally biased region" description="Polar residues" evidence="1">
    <location>
        <begin position="715"/>
        <end position="741"/>
    </location>
</feature>
<evidence type="ECO:0000259" key="2">
    <source>
        <dbReference type="PROSITE" id="PS50011"/>
    </source>
</evidence>
<dbReference type="GO" id="GO:0004672">
    <property type="term" value="F:protein kinase activity"/>
    <property type="evidence" value="ECO:0007669"/>
    <property type="project" value="InterPro"/>
</dbReference>
<feature type="compositionally biased region" description="Polar residues" evidence="1">
    <location>
        <begin position="638"/>
        <end position="647"/>
    </location>
</feature>
<reference evidence="3" key="1">
    <citation type="submission" date="2020-01" db="EMBL/GenBank/DDBJ databases">
        <authorList>
            <person name="Mishra B."/>
        </authorList>
    </citation>
    <scope>NUCLEOTIDE SEQUENCE [LARGE SCALE GENOMIC DNA]</scope>
</reference>
<evidence type="ECO:0000313" key="3">
    <source>
        <dbReference type="EMBL" id="CAA7059426.1"/>
    </source>
</evidence>
<dbReference type="SUPFAM" id="SSF48371">
    <property type="entry name" value="ARM repeat"/>
    <property type="match status" value="1"/>
</dbReference>
<dbReference type="PANTHER" id="PTHR12984">
    <property type="entry name" value="SCY1-RELATED S/T PROTEIN KINASE-LIKE"/>
    <property type="match status" value="1"/>
</dbReference>
<dbReference type="SUPFAM" id="SSF56112">
    <property type="entry name" value="Protein kinase-like (PK-like)"/>
    <property type="match status" value="1"/>
</dbReference>
<dbReference type="InterPro" id="IPR011989">
    <property type="entry name" value="ARM-like"/>
</dbReference>
<dbReference type="CDD" id="cd14011">
    <property type="entry name" value="PK_SCY1_like"/>
    <property type="match status" value="1"/>
</dbReference>
<gene>
    <name evidence="3" type="ORF">MERR_LOCUS46662</name>
</gene>
<dbReference type="InterPro" id="IPR051177">
    <property type="entry name" value="CIK-Related_Protein"/>
</dbReference>
<dbReference type="InterPro" id="IPR000719">
    <property type="entry name" value="Prot_kinase_dom"/>
</dbReference>
<feature type="compositionally biased region" description="Low complexity" evidence="1">
    <location>
        <begin position="885"/>
        <end position="895"/>
    </location>
</feature>
<organism evidence="3 4">
    <name type="scientific">Microthlaspi erraticum</name>
    <dbReference type="NCBI Taxonomy" id="1685480"/>
    <lineage>
        <taxon>Eukaryota</taxon>
        <taxon>Viridiplantae</taxon>
        <taxon>Streptophyta</taxon>
        <taxon>Embryophyta</taxon>
        <taxon>Tracheophyta</taxon>
        <taxon>Spermatophyta</taxon>
        <taxon>Magnoliopsida</taxon>
        <taxon>eudicotyledons</taxon>
        <taxon>Gunneridae</taxon>
        <taxon>Pentapetalae</taxon>
        <taxon>rosids</taxon>
        <taxon>malvids</taxon>
        <taxon>Brassicales</taxon>
        <taxon>Brassicaceae</taxon>
        <taxon>Coluteocarpeae</taxon>
        <taxon>Microthlaspi</taxon>
    </lineage>
</organism>
<dbReference type="AlphaFoldDB" id="A0A6D2L1C8"/>
<dbReference type="Gene3D" id="1.10.510.10">
    <property type="entry name" value="Transferase(Phosphotransferase) domain 1"/>
    <property type="match status" value="1"/>
</dbReference>
<dbReference type="EMBL" id="CACVBM020001773">
    <property type="protein sequence ID" value="CAA7059426.1"/>
    <property type="molecule type" value="Genomic_DNA"/>
</dbReference>
<feature type="compositionally biased region" description="Low complexity" evidence="1">
    <location>
        <begin position="698"/>
        <end position="708"/>
    </location>
</feature>
<feature type="region of interest" description="Disordered" evidence="1">
    <location>
        <begin position="836"/>
        <end position="909"/>
    </location>
</feature>
<sequence length="909" mass="98700">MSINMRTLTQALAKTAAVIEKTVQTTVQEVTGPKPLQDYVLLDQIGSGGPGLAWKLYSAKARDSTRPQQYPTVCVWVLDKRALSEARARAGLSRAAEDSFLDLIRADAGKLVRLRHPGVVHVVQALDENKNAMAMVTEPLFASVANALGDVENVDNVPKDLKAMEMSLLEVKHGLLQIAETLNFLHNNAHLIHRAVSPENVLITSAGSWKLAGFGFAISEAQAGNLDNVQSFHYSEYDVEDSILPLQPSLNYTAPELVRSKTPSAGASSDIFSFGCLAYHLVARKPLFDCRNNVKMYMNTLNYLTNETFSSIPSDLASDLQRMLSANESFRPTALDFTGSNFFRSDTRLRALRFLDHMLERDNMQKSEFLKALSDMWKDFDSRVLRYKVLPPLCAELRNLVMQPVILPMVLNISESQDKNDFELTTLPALVPVLSSATGDTLLLLVKRAELIINKTNAEHLVSHVLPLLLRAYNDNDVRIQEEVLKRSTSVAKQLDGQVVRQAILPRVHGLALKTTVAAVRVNALLCLAELVQTLDKHAVTEILQTIQRCTAVDRSAPTLMCTLAVANAILKQYGVEFTSEHVLPLIIPLLTAQQLNVQQFAKYMLFVKDILRKIEEKRGVTVSDSGVPQVKPGSVADGNQFQTPTQKVEKVASAAKNSPAWDEDWALPTKSSVSKGPGPSNSQFNKSTAQSQQSNRTTTVPTTCPPVDIEWPPRQSSNVTAQRANDETQLNTTGTSSTPSFDELDPFANWPPRPNGAASIASGGFHNGTASQPPRNNTGSGVSNNLPDSSTQALSANDFWAFGNASLSEGSGISAITNAGPMNYFGTQNQNQAMPSFGSSSYSNQKPPADISSIFSSSKTGQAAMKLAPPPSGAVGRGSGRGRSGTSNSRSGGSKQQQTEQSSLLDLL</sequence>
<protein>
    <recommendedName>
        <fullName evidence="2">Protein kinase domain-containing protein</fullName>
    </recommendedName>
</protein>
<feature type="compositionally biased region" description="Polar residues" evidence="1">
    <location>
        <begin position="836"/>
        <end position="847"/>
    </location>
</feature>
<dbReference type="InterPro" id="IPR011009">
    <property type="entry name" value="Kinase-like_dom_sf"/>
</dbReference>
<dbReference type="FunFam" id="1.25.10.10:FF:000414">
    <property type="entry name" value="Kinase family with ARM repeat domain-containing protein"/>
    <property type="match status" value="1"/>
</dbReference>
<evidence type="ECO:0000256" key="1">
    <source>
        <dbReference type="SAM" id="MobiDB-lite"/>
    </source>
</evidence>
<feature type="compositionally biased region" description="Polar residues" evidence="1">
    <location>
        <begin position="670"/>
        <end position="697"/>
    </location>
</feature>
<dbReference type="GO" id="GO:0005524">
    <property type="term" value="F:ATP binding"/>
    <property type="evidence" value="ECO:0007669"/>
    <property type="project" value="InterPro"/>
</dbReference>
<feature type="domain" description="Protein kinase" evidence="2">
    <location>
        <begin position="39"/>
        <end position="343"/>
    </location>
</feature>
<dbReference type="PANTHER" id="PTHR12984:SF6">
    <property type="entry name" value="SCY1-LIKE PROTEIN 2"/>
    <property type="match status" value="1"/>
</dbReference>
<proteinExistence type="predicted"/>
<keyword evidence="4" id="KW-1185">Reference proteome</keyword>
<dbReference type="PROSITE" id="PS50011">
    <property type="entry name" value="PROTEIN_KINASE_DOM"/>
    <property type="match status" value="1"/>
</dbReference>
<accession>A0A6D2L1C8</accession>
<dbReference type="OrthoDB" id="79687at2759"/>
<name>A0A6D2L1C8_9BRAS</name>